<dbReference type="Gene3D" id="3.50.50.60">
    <property type="entry name" value="FAD/NAD(P)-binding domain"/>
    <property type="match status" value="3"/>
</dbReference>
<reference evidence="5 6" key="2">
    <citation type="submission" date="2019-09" db="EMBL/GenBank/DDBJ databases">
        <authorList>
            <person name="Jin C."/>
        </authorList>
    </citation>
    <scope>NUCLEOTIDE SEQUENCE [LARGE SCALE GENOMIC DNA]</scope>
    <source>
        <strain evidence="5 6">BN130099</strain>
    </source>
</reference>
<evidence type="ECO:0000256" key="1">
    <source>
        <dbReference type="ARBA" id="ARBA00010139"/>
    </source>
</evidence>
<keyword evidence="3" id="KW-0274">FAD</keyword>
<dbReference type="PANTHER" id="PTHR42877">
    <property type="entry name" value="L-ORNITHINE N(5)-MONOOXYGENASE-RELATED"/>
    <property type="match status" value="1"/>
</dbReference>
<dbReference type="AlphaFoldDB" id="A0A5B1L8L6"/>
<dbReference type="EMBL" id="VUJV01000006">
    <property type="protein sequence ID" value="KAA1416972.1"/>
    <property type="molecule type" value="Genomic_DNA"/>
</dbReference>
<accession>A0A5B1L8L6</accession>
<dbReference type="RefSeq" id="WP_149729642.1">
    <property type="nucleotide sequence ID" value="NZ_VUJV01000006.1"/>
</dbReference>
<evidence type="ECO:0000313" key="5">
    <source>
        <dbReference type="EMBL" id="KAA1416972.1"/>
    </source>
</evidence>
<organism evidence="5 6">
    <name type="scientific">Nocardioides humilatus</name>
    <dbReference type="NCBI Taxonomy" id="2607660"/>
    <lineage>
        <taxon>Bacteria</taxon>
        <taxon>Bacillati</taxon>
        <taxon>Actinomycetota</taxon>
        <taxon>Actinomycetes</taxon>
        <taxon>Propionibacteriales</taxon>
        <taxon>Nocardioidaceae</taxon>
        <taxon>Nocardioides</taxon>
    </lineage>
</organism>
<proteinExistence type="inferred from homology"/>
<protein>
    <submittedName>
        <fullName evidence="5">NAD(P)/FAD-dependent oxidoreductase</fullName>
    </submittedName>
</protein>
<dbReference type="PRINTS" id="PR00411">
    <property type="entry name" value="PNDRDTASEI"/>
</dbReference>
<keyword evidence="6" id="KW-1185">Reference proteome</keyword>
<dbReference type="GO" id="GO:0004499">
    <property type="term" value="F:N,N-dimethylaniline monooxygenase activity"/>
    <property type="evidence" value="ECO:0007669"/>
    <property type="project" value="InterPro"/>
</dbReference>
<evidence type="ECO:0000256" key="2">
    <source>
        <dbReference type="ARBA" id="ARBA00022630"/>
    </source>
</evidence>
<dbReference type="InterPro" id="IPR020946">
    <property type="entry name" value="Flavin_mOase-like"/>
</dbReference>
<gene>
    <name evidence="5" type="ORF">F0U44_17480</name>
</gene>
<name>A0A5B1L8L6_9ACTN</name>
<dbReference type="SUPFAM" id="SSF51905">
    <property type="entry name" value="FAD/NAD(P)-binding domain"/>
    <property type="match status" value="1"/>
</dbReference>
<dbReference type="InterPro" id="IPR051209">
    <property type="entry name" value="FAD-bind_Monooxygenase_sf"/>
</dbReference>
<sequence length="486" mass="54119">MSAPSVAIIGTGFGGLAAAIELKQRGFDDLVIFERGADVGGVWRENTYPGAACDIPSPFYSFSFAPNPRWPRRFSQQPDILDYLRGIADTYDIRRHIRFDTEVTAAEFDEASNRWTLITDAGDVVHVDVLISAVGQLSRPAWPDLPGRDTFSGPTFHSAQWDHDVDLTGKRVAVIGTGASAIQFVPEIQKEVGQLSLFQRSAPYLLPRPDTEFTALHHNAFEKVPLTQLTERALWWALTETLSIAYLHSKPLSKVIERASRWHMSRQLASTDLMDKLWPDYPVGCKRILFSSNYLPALTQPNVDVVTDRIAEVTPTGVRTQDGVLHEVDVIIYGTGFTATDFLAPMKILGRDRRDLRDQWNDGAHAYLGMSVPDFPNLFLVYGPNTGLGSGSIVYMLEAQARYIAEAVGHLEPGQALAVRPEVEAHYDAEIQSGLVDGVWSQCSSWYRGANGRISTNWPHLASTYRRRTRQFRAGDYAVIDLPETP</sequence>
<evidence type="ECO:0000313" key="6">
    <source>
        <dbReference type="Proteomes" id="UP000325003"/>
    </source>
</evidence>
<dbReference type="Pfam" id="PF00743">
    <property type="entry name" value="FMO-like"/>
    <property type="match status" value="1"/>
</dbReference>
<dbReference type="Proteomes" id="UP000325003">
    <property type="component" value="Unassembled WGS sequence"/>
</dbReference>
<evidence type="ECO:0000256" key="4">
    <source>
        <dbReference type="ARBA" id="ARBA00023002"/>
    </source>
</evidence>
<evidence type="ECO:0000256" key="3">
    <source>
        <dbReference type="ARBA" id="ARBA00022827"/>
    </source>
</evidence>
<dbReference type="GO" id="GO:0050660">
    <property type="term" value="F:flavin adenine dinucleotide binding"/>
    <property type="evidence" value="ECO:0007669"/>
    <property type="project" value="InterPro"/>
</dbReference>
<comment type="caution">
    <text evidence="5">The sequence shown here is derived from an EMBL/GenBank/DDBJ whole genome shotgun (WGS) entry which is preliminary data.</text>
</comment>
<dbReference type="PANTHER" id="PTHR42877:SF4">
    <property type="entry name" value="FAD_NAD(P)-BINDING DOMAIN-CONTAINING PROTEIN-RELATED"/>
    <property type="match status" value="1"/>
</dbReference>
<keyword evidence="2" id="KW-0285">Flavoprotein</keyword>
<comment type="similarity">
    <text evidence="1">Belongs to the FAD-binding monooxygenase family.</text>
</comment>
<keyword evidence="4" id="KW-0560">Oxidoreductase</keyword>
<dbReference type="InterPro" id="IPR036188">
    <property type="entry name" value="FAD/NAD-bd_sf"/>
</dbReference>
<reference evidence="5 6" key="1">
    <citation type="submission" date="2019-09" db="EMBL/GenBank/DDBJ databases">
        <title>Nocardioides panacisoli sp. nov., isolated from the soil of a ginseng field.</title>
        <authorList>
            <person name="Cho C."/>
        </authorList>
    </citation>
    <scope>NUCLEOTIDE SEQUENCE [LARGE SCALE GENOMIC DNA]</scope>
    <source>
        <strain evidence="5 6">BN130099</strain>
    </source>
</reference>
<dbReference type="GO" id="GO:0050661">
    <property type="term" value="F:NADP binding"/>
    <property type="evidence" value="ECO:0007669"/>
    <property type="project" value="InterPro"/>
</dbReference>